<keyword evidence="2 8" id="KW-0963">Cytoplasm</keyword>
<evidence type="ECO:0000256" key="5">
    <source>
        <dbReference type="ARBA" id="ARBA00022741"/>
    </source>
</evidence>
<evidence type="ECO:0000256" key="7">
    <source>
        <dbReference type="ARBA" id="ARBA00048539"/>
    </source>
</evidence>
<comment type="subcellular location">
    <subcellularLocation>
        <location evidence="1 8">Cytoplasm</location>
    </subcellularLocation>
</comment>
<evidence type="ECO:0000256" key="4">
    <source>
        <dbReference type="ARBA" id="ARBA00022694"/>
    </source>
</evidence>
<keyword evidence="4 8" id="KW-0819">tRNA processing</keyword>
<dbReference type="InterPro" id="IPR012796">
    <property type="entry name" value="Lysidine-tRNA-synth_C"/>
</dbReference>
<evidence type="ECO:0000256" key="2">
    <source>
        <dbReference type="ARBA" id="ARBA00022490"/>
    </source>
</evidence>
<comment type="caution">
    <text evidence="10">The sequence shown here is derived from an EMBL/GenBank/DDBJ whole genome shotgun (WGS) entry which is preliminary data.</text>
</comment>
<dbReference type="PANTHER" id="PTHR43033:SF1">
    <property type="entry name" value="TRNA(ILE)-LYSIDINE SYNTHASE-RELATED"/>
    <property type="match status" value="1"/>
</dbReference>
<dbReference type="SUPFAM" id="SSF56037">
    <property type="entry name" value="PheT/TilS domain"/>
    <property type="match status" value="1"/>
</dbReference>
<dbReference type="CDD" id="cd01992">
    <property type="entry name" value="TilS_N"/>
    <property type="match status" value="1"/>
</dbReference>
<dbReference type="SUPFAM" id="SSF52402">
    <property type="entry name" value="Adenine nucleotide alpha hydrolases-like"/>
    <property type="match status" value="1"/>
</dbReference>
<evidence type="ECO:0000256" key="8">
    <source>
        <dbReference type="HAMAP-Rule" id="MF_01161"/>
    </source>
</evidence>
<name>A0ABW5NDB2_9FLAO</name>
<dbReference type="InterPro" id="IPR014729">
    <property type="entry name" value="Rossmann-like_a/b/a_fold"/>
</dbReference>
<dbReference type="Proteomes" id="UP001597459">
    <property type="component" value="Unassembled WGS sequence"/>
</dbReference>
<dbReference type="NCBIfam" id="TIGR02433">
    <property type="entry name" value="lysidine_TilS_C"/>
    <property type="match status" value="1"/>
</dbReference>
<keyword evidence="6 8" id="KW-0067">ATP-binding</keyword>
<keyword evidence="3 8" id="KW-0436">Ligase</keyword>
<keyword evidence="5 8" id="KW-0547">Nucleotide-binding</keyword>
<comment type="catalytic activity">
    <reaction evidence="7 8">
        <text>cytidine(34) in tRNA(Ile2) + L-lysine + ATP = lysidine(34) in tRNA(Ile2) + AMP + diphosphate + H(+)</text>
        <dbReference type="Rhea" id="RHEA:43744"/>
        <dbReference type="Rhea" id="RHEA-COMP:10625"/>
        <dbReference type="Rhea" id="RHEA-COMP:10670"/>
        <dbReference type="ChEBI" id="CHEBI:15378"/>
        <dbReference type="ChEBI" id="CHEBI:30616"/>
        <dbReference type="ChEBI" id="CHEBI:32551"/>
        <dbReference type="ChEBI" id="CHEBI:33019"/>
        <dbReference type="ChEBI" id="CHEBI:82748"/>
        <dbReference type="ChEBI" id="CHEBI:83665"/>
        <dbReference type="ChEBI" id="CHEBI:456215"/>
        <dbReference type="EC" id="6.3.4.19"/>
    </reaction>
</comment>
<dbReference type="EC" id="6.3.4.19" evidence="8"/>
<organism evidence="10 11">
    <name type="scientific">Aquimarina hainanensis</name>
    <dbReference type="NCBI Taxonomy" id="1578017"/>
    <lineage>
        <taxon>Bacteria</taxon>
        <taxon>Pseudomonadati</taxon>
        <taxon>Bacteroidota</taxon>
        <taxon>Flavobacteriia</taxon>
        <taxon>Flavobacteriales</taxon>
        <taxon>Flavobacteriaceae</taxon>
        <taxon>Aquimarina</taxon>
    </lineage>
</organism>
<evidence type="ECO:0000256" key="1">
    <source>
        <dbReference type="ARBA" id="ARBA00004496"/>
    </source>
</evidence>
<comment type="domain">
    <text evidence="8">The N-terminal region contains the highly conserved SGGXDS motif, predicted to be a P-loop motif involved in ATP binding.</text>
</comment>
<feature type="domain" description="Lysidine-tRNA(Ile) synthetase C-terminal" evidence="9">
    <location>
        <begin position="362"/>
        <end position="436"/>
    </location>
</feature>
<dbReference type="InterPro" id="IPR011063">
    <property type="entry name" value="TilS/TtcA_N"/>
</dbReference>
<comment type="function">
    <text evidence="8">Ligates lysine onto the cytidine present at position 34 of the AUA codon-specific tRNA(Ile) that contains the anticodon CAU, in an ATP-dependent manner. Cytidine is converted to lysidine, thus changing the amino acid specificity of the tRNA from methionine to isoleucine.</text>
</comment>
<dbReference type="EMBL" id="JBHULX010000048">
    <property type="protein sequence ID" value="MFD2593537.1"/>
    <property type="molecule type" value="Genomic_DNA"/>
</dbReference>
<evidence type="ECO:0000256" key="3">
    <source>
        <dbReference type="ARBA" id="ARBA00022598"/>
    </source>
</evidence>
<dbReference type="Gene3D" id="3.40.50.620">
    <property type="entry name" value="HUPs"/>
    <property type="match status" value="1"/>
</dbReference>
<dbReference type="GO" id="GO:0032267">
    <property type="term" value="F:tRNA(Ile)-lysidine synthase activity"/>
    <property type="evidence" value="ECO:0007669"/>
    <property type="project" value="UniProtKB-EC"/>
</dbReference>
<evidence type="ECO:0000313" key="11">
    <source>
        <dbReference type="Proteomes" id="UP001597459"/>
    </source>
</evidence>
<dbReference type="InterPro" id="IPR012795">
    <property type="entry name" value="tRNA_Ile_lys_synt_N"/>
</dbReference>
<evidence type="ECO:0000256" key="6">
    <source>
        <dbReference type="ARBA" id="ARBA00022840"/>
    </source>
</evidence>
<feature type="binding site" evidence="8">
    <location>
        <begin position="26"/>
        <end position="31"/>
    </location>
    <ligand>
        <name>ATP</name>
        <dbReference type="ChEBI" id="CHEBI:30616"/>
    </ligand>
</feature>
<dbReference type="InterPro" id="IPR012094">
    <property type="entry name" value="tRNA_Ile_lys_synt"/>
</dbReference>
<evidence type="ECO:0000313" key="10">
    <source>
        <dbReference type="EMBL" id="MFD2593537.1"/>
    </source>
</evidence>
<gene>
    <name evidence="8 10" type="primary">tilS</name>
    <name evidence="10" type="ORF">ACFSTE_22050</name>
</gene>
<reference evidence="11" key="1">
    <citation type="journal article" date="2019" name="Int. J. Syst. Evol. Microbiol.">
        <title>The Global Catalogue of Microorganisms (GCM) 10K type strain sequencing project: providing services to taxonomists for standard genome sequencing and annotation.</title>
        <authorList>
            <consortium name="The Broad Institute Genomics Platform"/>
            <consortium name="The Broad Institute Genome Sequencing Center for Infectious Disease"/>
            <person name="Wu L."/>
            <person name="Ma J."/>
        </authorList>
    </citation>
    <scope>NUCLEOTIDE SEQUENCE [LARGE SCALE GENOMIC DNA]</scope>
    <source>
        <strain evidence="11">KCTC 42423</strain>
    </source>
</reference>
<accession>A0ABW5NDB2</accession>
<dbReference type="Pfam" id="PF01171">
    <property type="entry name" value="ATP_bind_3"/>
    <property type="match status" value="1"/>
</dbReference>
<dbReference type="SMART" id="SM00977">
    <property type="entry name" value="TilS_C"/>
    <property type="match status" value="1"/>
</dbReference>
<dbReference type="NCBIfam" id="TIGR02432">
    <property type="entry name" value="lysidine_TilS_N"/>
    <property type="match status" value="1"/>
</dbReference>
<proteinExistence type="inferred from homology"/>
<evidence type="ECO:0000259" key="9">
    <source>
        <dbReference type="SMART" id="SM00977"/>
    </source>
</evidence>
<sequence length="440" mass="51265">MLLRFKNHIDKTLPFFKKQKVIIACSGGLDSMVLTSLCNQLHIDIALAHCNFKLRGDESDVDELFVENNATRLDIPFFSTSFDTEYYAREQKVSIQMAARALRYEWFETLIKDTKYTWVATAHHADDSLETFLINLSRGTGIDGLTGIPAINGVYVRPLLPFSREEIHQYATTNKLQWREDSSNASTKYIRNKLRHDVIPQLKEIQPQLLQNVEKTLGYLQQSSAFIKDQVAGIREQLFVYEDTGVIKVPVAPFLLMENPKSYLYFLFKEYGFTSWDDVVGMLSAQSGKQLFSETHRLLKNRDNLLITPIQRQVANKTYQIPEEERVVMIDSGTLRFEEVKEIDKTALNTVYLDKEKLKYPLIVRKWKEGDYFYPLGMRGKKKLSKYFKDEKLSLIEKEHVWLLCSGSEEEIVWVVNYRADHRFRITSQTKQILKITIRL</sequence>
<dbReference type="RefSeq" id="WP_378254017.1">
    <property type="nucleotide sequence ID" value="NZ_JBHSJV010000001.1"/>
</dbReference>
<dbReference type="PANTHER" id="PTHR43033">
    <property type="entry name" value="TRNA(ILE)-LYSIDINE SYNTHASE-RELATED"/>
    <property type="match status" value="1"/>
</dbReference>
<protein>
    <recommendedName>
        <fullName evidence="8">tRNA(Ile)-lysidine synthase</fullName>
        <ecNumber evidence="8">6.3.4.19</ecNumber>
    </recommendedName>
    <alternativeName>
        <fullName evidence="8">tRNA(Ile)-2-lysyl-cytidine synthase</fullName>
    </alternativeName>
    <alternativeName>
        <fullName evidence="8">tRNA(Ile)-lysidine synthetase</fullName>
    </alternativeName>
</protein>
<dbReference type="Pfam" id="PF11734">
    <property type="entry name" value="TilS_C"/>
    <property type="match status" value="1"/>
</dbReference>
<keyword evidence="11" id="KW-1185">Reference proteome</keyword>
<dbReference type="HAMAP" id="MF_01161">
    <property type="entry name" value="tRNA_Ile_lys_synt"/>
    <property type="match status" value="1"/>
</dbReference>
<comment type="similarity">
    <text evidence="8">Belongs to the tRNA(Ile)-lysidine synthase family.</text>
</comment>